<protein>
    <submittedName>
        <fullName evidence="6">Nucleotide-binding universal stress UspA family protein</fullName>
    </submittedName>
</protein>
<sequence>MQQFNNILLDIQPEDSEVKGSVALDKAITLAKKNGSKLTLFSVLKEPLGLFRNETLAPQLLASAIEERREWLQGLMVKYDDIDVTIHVIEGIRYLEIIRQVLREQHDLVITSTEENKGIRTRLFGTTSMNLMRQCPCPVWVVKRNQPQPYKRILAAVDPTESDVKKDSLNPLILQLAADMARKENAELHIIGVKDSMDRRYVRRMTKEDVKELISRLESEYDQRIDNLLKQVDFAGLNPQMHLVDGNPVERIPELVVSDDIDLLVMGTVCRTGITGFLIGNTAEVVFDQVNCSVLTLKPEGFVTPVTL</sequence>
<evidence type="ECO:0000313" key="7">
    <source>
        <dbReference type="Proteomes" id="UP000294887"/>
    </source>
</evidence>
<dbReference type="AlphaFoldDB" id="A0A4R1F3D9"/>
<gene>
    <name evidence="6" type="ORF">EV695_0605</name>
</gene>
<dbReference type="Gene3D" id="3.40.50.12370">
    <property type="match status" value="1"/>
</dbReference>
<evidence type="ECO:0000256" key="1">
    <source>
        <dbReference type="ARBA" id="ARBA00004496"/>
    </source>
</evidence>
<evidence type="ECO:0000259" key="5">
    <source>
        <dbReference type="Pfam" id="PF00582"/>
    </source>
</evidence>
<comment type="subcellular location">
    <subcellularLocation>
        <location evidence="1">Cytoplasm</location>
    </subcellularLocation>
</comment>
<dbReference type="Pfam" id="PF00582">
    <property type="entry name" value="Usp"/>
    <property type="match status" value="2"/>
</dbReference>
<dbReference type="GO" id="GO:0005737">
    <property type="term" value="C:cytoplasm"/>
    <property type="evidence" value="ECO:0007669"/>
    <property type="project" value="UniProtKB-SubCell"/>
</dbReference>
<evidence type="ECO:0000256" key="4">
    <source>
        <dbReference type="ARBA" id="ARBA00037131"/>
    </source>
</evidence>
<evidence type="ECO:0000256" key="2">
    <source>
        <dbReference type="ARBA" id="ARBA00008791"/>
    </source>
</evidence>
<proteinExistence type="inferred from homology"/>
<comment type="similarity">
    <text evidence="2">Belongs to the universal stress protein A family.</text>
</comment>
<dbReference type="EMBL" id="SMFQ01000002">
    <property type="protein sequence ID" value="TCJ88747.1"/>
    <property type="molecule type" value="Genomic_DNA"/>
</dbReference>
<dbReference type="PANTHER" id="PTHR47892:SF1">
    <property type="entry name" value="UNIVERSAL STRESS PROTEIN E"/>
    <property type="match status" value="1"/>
</dbReference>
<dbReference type="PANTHER" id="PTHR47892">
    <property type="entry name" value="UNIVERSAL STRESS PROTEIN E"/>
    <property type="match status" value="1"/>
</dbReference>
<reference evidence="6 7" key="1">
    <citation type="submission" date="2019-03" db="EMBL/GenBank/DDBJ databases">
        <title>Genomic Encyclopedia of Type Strains, Phase IV (KMG-IV): sequencing the most valuable type-strain genomes for metagenomic binning, comparative biology and taxonomic classification.</title>
        <authorList>
            <person name="Goeker M."/>
        </authorList>
    </citation>
    <scope>NUCLEOTIDE SEQUENCE [LARGE SCALE GENOMIC DNA]</scope>
    <source>
        <strain evidence="6 7">DSM 24830</strain>
    </source>
</reference>
<dbReference type="Proteomes" id="UP000294887">
    <property type="component" value="Unassembled WGS sequence"/>
</dbReference>
<dbReference type="PRINTS" id="PR01438">
    <property type="entry name" value="UNVRSLSTRESS"/>
</dbReference>
<keyword evidence="3" id="KW-0963">Cytoplasm</keyword>
<dbReference type="InterPro" id="IPR006015">
    <property type="entry name" value="Universal_stress_UspA"/>
</dbReference>
<dbReference type="InterPro" id="IPR006016">
    <property type="entry name" value="UspA"/>
</dbReference>
<organism evidence="6 7">
    <name type="scientific">Cocleimonas flava</name>
    <dbReference type="NCBI Taxonomy" id="634765"/>
    <lineage>
        <taxon>Bacteria</taxon>
        <taxon>Pseudomonadati</taxon>
        <taxon>Pseudomonadota</taxon>
        <taxon>Gammaproteobacteria</taxon>
        <taxon>Thiotrichales</taxon>
        <taxon>Thiotrichaceae</taxon>
        <taxon>Cocleimonas</taxon>
    </lineage>
</organism>
<comment type="caution">
    <text evidence="6">The sequence shown here is derived from an EMBL/GenBank/DDBJ whole genome shotgun (WGS) entry which is preliminary data.</text>
</comment>
<dbReference type="SUPFAM" id="SSF52402">
    <property type="entry name" value="Adenine nucleotide alpha hydrolases-like"/>
    <property type="match status" value="2"/>
</dbReference>
<dbReference type="CDD" id="cd00293">
    <property type="entry name" value="USP-like"/>
    <property type="match status" value="1"/>
</dbReference>
<evidence type="ECO:0000313" key="6">
    <source>
        <dbReference type="EMBL" id="TCJ88747.1"/>
    </source>
</evidence>
<name>A0A4R1F3D9_9GAMM</name>
<keyword evidence="7" id="KW-1185">Reference proteome</keyword>
<accession>A0A4R1F3D9</accession>
<feature type="domain" description="UspA" evidence="5">
    <location>
        <begin position="17"/>
        <end position="143"/>
    </location>
</feature>
<evidence type="ECO:0000256" key="3">
    <source>
        <dbReference type="ARBA" id="ARBA00022490"/>
    </source>
</evidence>
<dbReference type="RefSeq" id="WP_131904423.1">
    <property type="nucleotide sequence ID" value="NZ_BAAAFU010000008.1"/>
</dbReference>
<dbReference type="OrthoDB" id="239260at2"/>
<feature type="domain" description="UspA" evidence="5">
    <location>
        <begin position="150"/>
        <end position="297"/>
    </location>
</feature>
<comment type="function">
    <text evidence="4">Required for resistance to DNA-damaging agents.</text>
</comment>